<dbReference type="EMBL" id="CADCXU010008758">
    <property type="protein sequence ID" value="CAA9999403.1"/>
    <property type="molecule type" value="Genomic_DNA"/>
</dbReference>
<feature type="compositionally biased region" description="Basic residues" evidence="1">
    <location>
        <begin position="172"/>
        <end position="181"/>
    </location>
</feature>
<name>A0A6H5GCC0_9HEMI</name>
<gene>
    <name evidence="2" type="ORF">NTEN_LOCUS5686</name>
</gene>
<feature type="compositionally biased region" description="Low complexity" evidence="1">
    <location>
        <begin position="71"/>
        <end position="86"/>
    </location>
</feature>
<evidence type="ECO:0000256" key="1">
    <source>
        <dbReference type="SAM" id="MobiDB-lite"/>
    </source>
</evidence>
<dbReference type="Proteomes" id="UP000479000">
    <property type="component" value="Unassembled WGS sequence"/>
</dbReference>
<accession>A0A6H5GCC0</accession>
<feature type="region of interest" description="Disordered" evidence="1">
    <location>
        <begin position="62"/>
        <end position="86"/>
    </location>
</feature>
<evidence type="ECO:0000313" key="2">
    <source>
        <dbReference type="EMBL" id="CAA9999403.1"/>
    </source>
</evidence>
<feature type="region of interest" description="Disordered" evidence="1">
    <location>
        <begin position="166"/>
        <end position="205"/>
    </location>
</feature>
<organism evidence="2 3">
    <name type="scientific">Nesidiocoris tenuis</name>
    <dbReference type="NCBI Taxonomy" id="355587"/>
    <lineage>
        <taxon>Eukaryota</taxon>
        <taxon>Metazoa</taxon>
        <taxon>Ecdysozoa</taxon>
        <taxon>Arthropoda</taxon>
        <taxon>Hexapoda</taxon>
        <taxon>Insecta</taxon>
        <taxon>Pterygota</taxon>
        <taxon>Neoptera</taxon>
        <taxon>Paraneoptera</taxon>
        <taxon>Hemiptera</taxon>
        <taxon>Heteroptera</taxon>
        <taxon>Panheteroptera</taxon>
        <taxon>Cimicomorpha</taxon>
        <taxon>Miridae</taxon>
        <taxon>Dicyphina</taxon>
        <taxon>Nesidiocoris</taxon>
    </lineage>
</organism>
<proteinExistence type="predicted"/>
<evidence type="ECO:0000313" key="3">
    <source>
        <dbReference type="Proteomes" id="UP000479000"/>
    </source>
</evidence>
<reference evidence="2 3" key="1">
    <citation type="submission" date="2020-02" db="EMBL/GenBank/DDBJ databases">
        <authorList>
            <person name="Ferguson B K."/>
        </authorList>
    </citation>
    <scope>NUCLEOTIDE SEQUENCE [LARGE SCALE GENOMIC DNA]</scope>
</reference>
<protein>
    <submittedName>
        <fullName evidence="2">Uncharacterized protein</fullName>
    </submittedName>
</protein>
<keyword evidence="3" id="KW-1185">Reference proteome</keyword>
<dbReference type="AlphaFoldDB" id="A0A6H5GCC0"/>
<sequence length="429" mass="49111">MPSSERQHRHLTLHHVAVQRRQLQTTTKLLSMTTATTRAATTPPRQAKFAMPLSRLTINTTDWGSSHKSDPSTSSTTAAISATTAAMPSPWTRVTIRKRSVTQRAKLRPSNERMGMTCTNLSQYSDRRVFWARRIGRNSGRVGPGLMTVRLVAVLLADRAGPAMQGQISRPVGRRRRRLRRAAQNVGDHESAPRQGVRSCQDEHFSSRNLKKGSEKFVKTFKESNKLKKFKIGSVELPQIAKNAKKEKSRRSVSFSYVHRGQNLILGKNRTYEVLQRVKRCRNLQGVQQAQFKSMLVLELQRMAVIKMLNISATICIRFTTYRYIWTCSAHLSQVPNLNLPKNVFRMRPVGGVDYSRTMRACNRRVILPAGRLRLPNLRRRRRLICELLPQAYYCTCAPLIVFKGIDDFTKRLQFRIIQRKVSDQLDNT</sequence>